<dbReference type="EMBL" id="FNBK01000001">
    <property type="protein sequence ID" value="SDE73664.1"/>
    <property type="molecule type" value="Genomic_DNA"/>
</dbReference>
<dbReference type="AlphaFoldDB" id="A0A1G7FCU9"/>
<accession>A0A1G7FCU9</accession>
<dbReference type="OrthoDB" id="240324at2157"/>
<reference evidence="2" key="1">
    <citation type="submission" date="2016-10" db="EMBL/GenBank/DDBJ databases">
        <authorList>
            <person name="Varghese N."/>
            <person name="Submissions S."/>
        </authorList>
    </citation>
    <scope>NUCLEOTIDE SEQUENCE [LARGE SCALE GENOMIC DNA]</scope>
    <source>
        <strain evidence="2">IBRC-M 10760</strain>
    </source>
</reference>
<evidence type="ECO:0000313" key="1">
    <source>
        <dbReference type="EMBL" id="SDE73664.1"/>
    </source>
</evidence>
<sequence length="147" mass="16092">MEEAVDAMVAPAAQDAWERLSPQEQVAEVLKKVDDYDERAVAELEDVSLRGDEASLETRQAFEEALRFRRNADVLCDGIADAYAAGVVDGEDLEAAVEAVGFDTETIARREDVLEDVASVYELDFRPYGGTLVQDDGDDGTTEADAW</sequence>
<organism evidence="1 2">
    <name type="scientific">Halorientalis regularis</name>
    <dbReference type="NCBI Taxonomy" id="660518"/>
    <lineage>
        <taxon>Archaea</taxon>
        <taxon>Methanobacteriati</taxon>
        <taxon>Methanobacteriota</taxon>
        <taxon>Stenosarchaea group</taxon>
        <taxon>Halobacteria</taxon>
        <taxon>Halobacteriales</taxon>
        <taxon>Haloarculaceae</taxon>
        <taxon>Halorientalis</taxon>
    </lineage>
</organism>
<protein>
    <submittedName>
        <fullName evidence="1">Uncharacterized protein</fullName>
    </submittedName>
</protein>
<keyword evidence="2" id="KW-1185">Reference proteome</keyword>
<evidence type="ECO:0000313" key="2">
    <source>
        <dbReference type="Proteomes" id="UP000199076"/>
    </source>
</evidence>
<dbReference type="Proteomes" id="UP000199076">
    <property type="component" value="Unassembled WGS sequence"/>
</dbReference>
<name>A0A1G7FCU9_9EURY</name>
<gene>
    <name evidence="1" type="ORF">SAMN05216218_101131</name>
</gene>
<dbReference type="RefSeq" id="WP_092686525.1">
    <property type="nucleotide sequence ID" value="NZ_FNBK01000001.1"/>
</dbReference>
<proteinExistence type="predicted"/>